<keyword evidence="3" id="KW-1185">Reference proteome</keyword>
<reference evidence="2 3" key="1">
    <citation type="submission" date="2012-05" db="EMBL/GenBank/DDBJ databases">
        <authorList>
            <person name="Harkins D.M."/>
            <person name="Madupu R."/>
            <person name="Durkin A.S."/>
            <person name="Torralba M."/>
            <person name="Methe B."/>
            <person name="Sutton G.G."/>
            <person name="Nelson K.E."/>
        </authorList>
    </citation>
    <scope>NUCLEOTIDE SEQUENCE [LARGE SCALE GENOMIC DNA]</scope>
    <source>
        <strain evidence="2 3">F0489</strain>
    </source>
</reference>
<dbReference type="Proteomes" id="UP000002941">
    <property type="component" value="Unassembled WGS sequence"/>
</dbReference>
<proteinExistence type="predicted"/>
<organism evidence="2 3">
    <name type="scientific">Actinomyces massiliensis F0489</name>
    <dbReference type="NCBI Taxonomy" id="1125718"/>
    <lineage>
        <taxon>Bacteria</taxon>
        <taxon>Bacillati</taxon>
        <taxon>Actinomycetota</taxon>
        <taxon>Actinomycetes</taxon>
        <taxon>Actinomycetales</taxon>
        <taxon>Actinomycetaceae</taxon>
        <taxon>Actinomyces</taxon>
    </lineage>
</organism>
<gene>
    <name evidence="2" type="ORF">HMPREF1318_1752</name>
</gene>
<evidence type="ECO:0000313" key="3">
    <source>
        <dbReference type="Proteomes" id="UP000002941"/>
    </source>
</evidence>
<protein>
    <submittedName>
        <fullName evidence="2">Uncharacterized protein</fullName>
    </submittedName>
</protein>
<feature type="compositionally biased region" description="Low complexity" evidence="1">
    <location>
        <begin position="42"/>
        <end position="68"/>
    </location>
</feature>
<dbReference type="EMBL" id="AKFT01000175">
    <property type="protein sequence ID" value="EJF39585.1"/>
    <property type="molecule type" value="Genomic_DNA"/>
</dbReference>
<sequence length="184" mass="19136">MIAIVAAMVCILVLAGAIGVFAYTRLSDHGNRDTTANEADDAPTSASQQPAPTAPSASDEPTTAGTAGADDKTTVTRTFIDSLTQADEASVWRLTTPQSRQQLENSSPTPGYQSTRDYIVSSASAGYTVNTCMNSTDAAAAGIQVDANQLACRVDLSCQAGCSSPIIILEKDSDKVDSINFANH</sequence>
<name>J1H296_9ACTO</name>
<evidence type="ECO:0000256" key="1">
    <source>
        <dbReference type="SAM" id="MobiDB-lite"/>
    </source>
</evidence>
<dbReference type="AlphaFoldDB" id="J1H296"/>
<feature type="region of interest" description="Disordered" evidence="1">
    <location>
        <begin position="32"/>
        <end position="71"/>
    </location>
</feature>
<comment type="caution">
    <text evidence="2">The sequence shown here is derived from an EMBL/GenBank/DDBJ whole genome shotgun (WGS) entry which is preliminary data.</text>
</comment>
<accession>J1H296</accession>
<evidence type="ECO:0000313" key="2">
    <source>
        <dbReference type="EMBL" id="EJF39585.1"/>
    </source>
</evidence>
<dbReference type="PATRIC" id="fig|1125718.3.peg.2151"/>